<evidence type="ECO:0000313" key="3">
    <source>
        <dbReference type="Proteomes" id="UP000293520"/>
    </source>
</evidence>
<dbReference type="Pfam" id="PF13468">
    <property type="entry name" value="Glyoxalase_3"/>
    <property type="match status" value="1"/>
</dbReference>
<comment type="caution">
    <text evidence="2">The sequence shown here is derived from an EMBL/GenBank/DDBJ whole genome shotgun (WGS) entry which is preliminary data.</text>
</comment>
<name>A0A4Q9FXK7_9RHOB</name>
<sequence>MRIPGFDHIAIGARSLDEGAEWLADRLGVGPEPGGRHPLMGTHNMLLSLGPAEYLELIAIDPAAPAPDRPRWFGLDRLDGPPRLAGWVMRQSPLMAPAGSGISAASRGDLSWRITIPDSGQMPDDGARPMRIDWGEGTHPADRLPDRGLRLARLMLPLDRMPLADPRIQSGGAFSAVIATPQGEVVL</sequence>
<dbReference type="AlphaFoldDB" id="A0A4Q9FXK7"/>
<dbReference type="OrthoDB" id="8451710at2"/>
<gene>
    <name evidence="2" type="ORF">EYE42_14175</name>
</gene>
<dbReference type="SUPFAM" id="SSF54593">
    <property type="entry name" value="Glyoxalase/Bleomycin resistance protein/Dihydroxybiphenyl dioxygenase"/>
    <property type="match status" value="1"/>
</dbReference>
<dbReference type="InterPro" id="IPR025870">
    <property type="entry name" value="Glyoxalase-like_dom"/>
</dbReference>
<keyword evidence="3" id="KW-1185">Reference proteome</keyword>
<proteinExistence type="predicted"/>
<organism evidence="2 3">
    <name type="scientific">Paracoccus subflavus</name>
    <dbReference type="NCBI Taxonomy" id="2528244"/>
    <lineage>
        <taxon>Bacteria</taxon>
        <taxon>Pseudomonadati</taxon>
        <taxon>Pseudomonadota</taxon>
        <taxon>Alphaproteobacteria</taxon>
        <taxon>Rhodobacterales</taxon>
        <taxon>Paracoccaceae</taxon>
        <taxon>Paracoccus</taxon>
    </lineage>
</organism>
<dbReference type="Gene3D" id="3.10.180.10">
    <property type="entry name" value="2,3-Dihydroxybiphenyl 1,2-Dioxygenase, domain 1"/>
    <property type="match status" value="1"/>
</dbReference>
<dbReference type="RefSeq" id="WP_130991978.1">
    <property type="nucleotide sequence ID" value="NZ_SISK01000013.1"/>
</dbReference>
<reference evidence="2 3" key="1">
    <citation type="submission" date="2019-02" db="EMBL/GenBank/DDBJ databases">
        <title>Paracoccus subflavus sp. nov., isolated from marine sediment of the Pacific Ocean.</title>
        <authorList>
            <person name="Zhang G."/>
        </authorList>
    </citation>
    <scope>NUCLEOTIDE SEQUENCE [LARGE SCALE GENOMIC DNA]</scope>
    <source>
        <strain evidence="2 3">GY0581</strain>
    </source>
</reference>
<dbReference type="EMBL" id="SISK01000013">
    <property type="protein sequence ID" value="TBN37478.1"/>
    <property type="molecule type" value="Genomic_DNA"/>
</dbReference>
<protein>
    <submittedName>
        <fullName evidence="2">VOC family protein</fullName>
    </submittedName>
</protein>
<dbReference type="Proteomes" id="UP000293520">
    <property type="component" value="Unassembled WGS sequence"/>
</dbReference>
<dbReference type="InterPro" id="IPR029068">
    <property type="entry name" value="Glyas_Bleomycin-R_OHBP_Dase"/>
</dbReference>
<evidence type="ECO:0000313" key="2">
    <source>
        <dbReference type="EMBL" id="TBN37478.1"/>
    </source>
</evidence>
<accession>A0A4Q9FXK7</accession>
<feature type="domain" description="Glyoxalase-like" evidence="1">
    <location>
        <begin position="6"/>
        <end position="155"/>
    </location>
</feature>
<evidence type="ECO:0000259" key="1">
    <source>
        <dbReference type="Pfam" id="PF13468"/>
    </source>
</evidence>